<proteinExistence type="predicted"/>
<evidence type="ECO:0000256" key="1">
    <source>
        <dbReference type="SAM" id="MobiDB-lite"/>
    </source>
</evidence>
<feature type="chain" id="PRO_5016372703" evidence="2">
    <location>
        <begin position="28"/>
        <end position="198"/>
    </location>
</feature>
<comment type="caution">
    <text evidence="3">The sequence shown here is derived from an EMBL/GenBank/DDBJ whole genome shotgun (WGS) entry which is preliminary data.</text>
</comment>
<dbReference type="EMBL" id="QLTA01000023">
    <property type="protein sequence ID" value="RAR80306.1"/>
    <property type="molecule type" value="Genomic_DNA"/>
</dbReference>
<accession>A0A328ZDI6</accession>
<protein>
    <submittedName>
        <fullName evidence="3">Uncharacterized protein</fullName>
    </submittedName>
</protein>
<dbReference type="Proteomes" id="UP000248856">
    <property type="component" value="Unassembled WGS sequence"/>
</dbReference>
<sequence length="198" mass="21089">MRYAVPRLAGAALVLAGALAVPCAAVAQPAAHTAHAAHAASHPQESSARAADPAFSRPEAARLPDPPMLRAFLAELGQARRANTFCFVQQRLSPPETAEDGTSVLSMVWNEGQRIYLVNLVRPGQRYQPVEDPVAEGQALASSGSSVDLRKDVVPTDADVGSSTTLVSRAWVDRLRAQCRRVGTVVRVPAFRPPPRSP</sequence>
<keyword evidence="4" id="KW-1185">Reference proteome</keyword>
<evidence type="ECO:0000313" key="4">
    <source>
        <dbReference type="Proteomes" id="UP000248856"/>
    </source>
</evidence>
<organism evidence="3 4">
    <name type="scientific">Paracidovorax anthurii</name>
    <dbReference type="NCBI Taxonomy" id="78229"/>
    <lineage>
        <taxon>Bacteria</taxon>
        <taxon>Pseudomonadati</taxon>
        <taxon>Pseudomonadota</taxon>
        <taxon>Betaproteobacteria</taxon>
        <taxon>Burkholderiales</taxon>
        <taxon>Comamonadaceae</taxon>
        <taxon>Paracidovorax</taxon>
    </lineage>
</organism>
<dbReference type="RefSeq" id="WP_111877638.1">
    <property type="nucleotide sequence ID" value="NZ_CBCSGC010000011.1"/>
</dbReference>
<evidence type="ECO:0000256" key="2">
    <source>
        <dbReference type="SAM" id="SignalP"/>
    </source>
</evidence>
<feature type="region of interest" description="Disordered" evidence="1">
    <location>
        <begin position="35"/>
        <end position="63"/>
    </location>
</feature>
<feature type="signal peptide" evidence="2">
    <location>
        <begin position="1"/>
        <end position="27"/>
    </location>
</feature>
<name>A0A328ZDI6_9BURK</name>
<evidence type="ECO:0000313" key="3">
    <source>
        <dbReference type="EMBL" id="RAR80306.1"/>
    </source>
</evidence>
<dbReference type="AlphaFoldDB" id="A0A328ZDI6"/>
<reference evidence="3 4" key="1">
    <citation type="submission" date="2018-06" db="EMBL/GenBank/DDBJ databases">
        <title>Genomic Encyclopedia of Archaeal and Bacterial Type Strains, Phase II (KMG-II): from individual species to whole genera.</title>
        <authorList>
            <person name="Goeker M."/>
        </authorList>
    </citation>
    <scope>NUCLEOTIDE SEQUENCE [LARGE SCALE GENOMIC DNA]</scope>
    <source>
        <strain evidence="3 4">CFPB 3232</strain>
    </source>
</reference>
<keyword evidence="2" id="KW-0732">Signal</keyword>
<dbReference type="OrthoDB" id="8812039at2"/>
<gene>
    <name evidence="3" type="ORF">AX018_10232</name>
</gene>